<sequence length="270" mass="28714">MSGYRSRTVLHDPKCEFLRPDGIACTCGSFEREIAAAKLARTATTTTDPEEPAVPDVDATDAAPDDTSKAMGHAIADAEQRRAEREFCTCPAAGYDPDCPVHRSKPKTAACPNDTHSLGCHCDKGGPIELDVPPLTGLSAREQYLDLCGELPPEVKQGRLKARMDALVKMASENQTTGQRAGAICATAADLVNNDRNAVYGDAEQNFTETGALWAVVFGHEVTAEQVAICMALVKVARLIKTPNHADSWTDGVGYLALGGGIATKPGRYV</sequence>
<evidence type="ECO:0000259" key="2">
    <source>
        <dbReference type="Pfam" id="PF19905"/>
    </source>
</evidence>
<dbReference type="Pfam" id="PF19905">
    <property type="entry name" value="DUF6378"/>
    <property type="match status" value="1"/>
</dbReference>
<evidence type="ECO:0000256" key="1">
    <source>
        <dbReference type="SAM" id="MobiDB-lite"/>
    </source>
</evidence>
<dbReference type="EMBL" id="KF279412">
    <property type="protein sequence ID" value="AGU92068.1"/>
    <property type="molecule type" value="Genomic_DNA"/>
</dbReference>
<name>T2A926_9CAUD</name>
<protein>
    <submittedName>
        <fullName evidence="3">Metagenomic prevalent protein</fullName>
    </submittedName>
</protein>
<dbReference type="InterPro" id="IPR045958">
    <property type="entry name" value="DUF6378"/>
</dbReference>
<evidence type="ECO:0000313" key="4">
    <source>
        <dbReference type="Proteomes" id="UP000016709"/>
    </source>
</evidence>
<feature type="domain" description="DUF6378" evidence="2">
    <location>
        <begin position="184"/>
        <end position="262"/>
    </location>
</feature>
<dbReference type="KEGG" id="vg:16835180"/>
<gene>
    <name evidence="3" type="ORF">BANE1_52</name>
</gene>
<proteinExistence type="predicted"/>
<accession>T2A926</accession>
<dbReference type="Proteomes" id="UP000016709">
    <property type="component" value="Segment"/>
</dbReference>
<feature type="region of interest" description="Disordered" evidence="1">
    <location>
        <begin position="41"/>
        <end position="68"/>
    </location>
</feature>
<organism evidence="3 4">
    <name type="scientific">Mycobacterium phage Bane1</name>
    <dbReference type="NCBI Taxonomy" id="1354508"/>
    <lineage>
        <taxon>Viruses</taxon>
        <taxon>Duplodnaviria</taxon>
        <taxon>Heunggongvirae</taxon>
        <taxon>Uroviricota</taxon>
        <taxon>Caudoviricetes</taxon>
        <taxon>Bclasvirinae</taxon>
        <taxon>Coopervirus</taxon>
        <taxon>Coopervirus bane1</taxon>
    </lineage>
</organism>
<reference evidence="3" key="1">
    <citation type="submission" date="2016-10" db="EMBL/GenBank/DDBJ databases">
        <authorList>
            <person name="Marlow S."/>
            <person name="Merrill C.A."/>
            <person name="Sargent C.J."/>
            <person name="Fisher J.N."/>
            <person name="Gardner A.V."/>
            <person name="Lunt B.L."/>
            <person name="Merrill B.D."/>
            <person name="Burnett S.H."/>
            <person name="Grose J.H."/>
            <person name="Breakwell D.P."/>
        </authorList>
    </citation>
    <scope>NUCLEOTIDE SEQUENCE</scope>
</reference>
<keyword evidence="4" id="KW-1185">Reference proteome</keyword>
<evidence type="ECO:0000313" key="3">
    <source>
        <dbReference type="EMBL" id="AGU92068.1"/>
    </source>
</evidence>
<dbReference type="RefSeq" id="YP_008531279.1">
    <property type="nucleotide sequence ID" value="NC_022331.2"/>
</dbReference>
<dbReference type="GeneID" id="16835180"/>